<dbReference type="InParanoid" id="A0A078A5C1"/>
<keyword evidence="1" id="KW-0472">Membrane</keyword>
<gene>
    <name evidence="2" type="primary">Contig4965.g5304</name>
    <name evidence="2" type="ORF">STYLEM_4950</name>
</gene>
<keyword evidence="3" id="KW-1185">Reference proteome</keyword>
<feature type="transmembrane region" description="Helical" evidence="1">
    <location>
        <begin position="292"/>
        <end position="313"/>
    </location>
</feature>
<accession>A0A078A5C1</accession>
<sequence>MGVAMNLKIKKKSQFLINQPSGEDTSRSFNINQVNQHSEQQESISNTVQSDDISEIIKDYENEEAEKDIDKERTDKILLQNKSRKNTSLTHQYDSNSALKRTTTSKLQDRIINLKGLTLINTKLPRYMNDTMEYTNRDSHLHIDIIPEFNEFRLDDSDRGGKTLNFQREHDDLLSPDPIGVRQKLKQIFLNRLINVSEFQVEFKFGTFLKFMIYHLLFFYLGPLASILVLIFDTKQIVNNMSFWITTGNKASFFTQIIQWIATITVCGSWAQKQYRLFPIVEINLDYIFLEQLFFFNLMVLIRSFVIAVRYGYTSQFRLTTLRNSNQDLSYIAQDLLLPTWINFNPEGLDLEIEASMWRNQVEPETFKFTFIEELEKNMGERLLNKNYYANLDKSFKMKNYKQDISSFKASIRHRRNSLDRIDIYNNDYDMFGLHSQRNITLTNLKEKKYCGNLLLREIALFAGAHQRSTALFMTLSIIGKLSLPFIARYITYERFELPWDSSIYTAFDSIATSLFLLQNYFFVAAGHVDFQRRYNMMKSVSALITPFKDNYDIKFQIFPTINLVSKESLHAWFQLRCCVMDFGRKYMMRIFMYSSVFLGMYLFYAAFLLMSFFGFLQFEFSLVFNMICIFDIVIILGLILSMFFYGAAINEEFVENKLQLIKIKQILIYSKSNLRRIINKNTKFSAAYLKIFQKIFQQLFQDKRDEFTKIQKSFTSDLILLDLKIHIDDLIEQIDSIIQRLEVENEHRPLKLLGLKATYAFMNQIYTTLFTLAVAISQRFYSGGNTSYI</sequence>
<dbReference type="OMA" id="NYDERHT"/>
<dbReference type="EMBL" id="CCKQ01004803">
    <property type="protein sequence ID" value="CDW75954.1"/>
    <property type="molecule type" value="Genomic_DNA"/>
</dbReference>
<feature type="transmembrane region" description="Helical" evidence="1">
    <location>
        <begin position="511"/>
        <end position="529"/>
    </location>
</feature>
<feature type="transmembrane region" description="Helical" evidence="1">
    <location>
        <begin position="623"/>
        <end position="649"/>
    </location>
</feature>
<keyword evidence="1" id="KW-1133">Transmembrane helix</keyword>
<feature type="transmembrane region" description="Helical" evidence="1">
    <location>
        <begin position="211"/>
        <end position="232"/>
    </location>
</feature>
<evidence type="ECO:0000313" key="3">
    <source>
        <dbReference type="Proteomes" id="UP000039865"/>
    </source>
</evidence>
<feature type="transmembrane region" description="Helical" evidence="1">
    <location>
        <begin position="253"/>
        <end position="272"/>
    </location>
</feature>
<proteinExistence type="predicted"/>
<feature type="transmembrane region" description="Helical" evidence="1">
    <location>
        <begin position="591"/>
        <end position="617"/>
    </location>
</feature>
<protein>
    <recommendedName>
        <fullName evidence="4">Transmembrane protein</fullName>
    </recommendedName>
</protein>
<evidence type="ECO:0000256" key="1">
    <source>
        <dbReference type="SAM" id="Phobius"/>
    </source>
</evidence>
<organism evidence="2 3">
    <name type="scientific">Stylonychia lemnae</name>
    <name type="common">Ciliate</name>
    <dbReference type="NCBI Taxonomy" id="5949"/>
    <lineage>
        <taxon>Eukaryota</taxon>
        <taxon>Sar</taxon>
        <taxon>Alveolata</taxon>
        <taxon>Ciliophora</taxon>
        <taxon>Intramacronucleata</taxon>
        <taxon>Spirotrichea</taxon>
        <taxon>Stichotrichia</taxon>
        <taxon>Sporadotrichida</taxon>
        <taxon>Oxytrichidae</taxon>
        <taxon>Stylonychinae</taxon>
        <taxon>Stylonychia</taxon>
    </lineage>
</organism>
<dbReference type="Proteomes" id="UP000039865">
    <property type="component" value="Unassembled WGS sequence"/>
</dbReference>
<evidence type="ECO:0000313" key="2">
    <source>
        <dbReference type="EMBL" id="CDW75954.1"/>
    </source>
</evidence>
<evidence type="ECO:0008006" key="4">
    <source>
        <dbReference type="Google" id="ProtNLM"/>
    </source>
</evidence>
<reference evidence="2 3" key="1">
    <citation type="submission" date="2014-06" db="EMBL/GenBank/DDBJ databases">
        <authorList>
            <person name="Swart Estienne"/>
        </authorList>
    </citation>
    <scope>NUCLEOTIDE SEQUENCE [LARGE SCALE GENOMIC DNA]</scope>
    <source>
        <strain evidence="2 3">130c</strain>
    </source>
</reference>
<feature type="transmembrane region" description="Helical" evidence="1">
    <location>
        <begin position="471"/>
        <end position="491"/>
    </location>
</feature>
<name>A0A078A5C1_STYLE</name>
<keyword evidence="1" id="KW-0812">Transmembrane</keyword>
<dbReference type="OrthoDB" id="313337at2759"/>
<dbReference type="AlphaFoldDB" id="A0A078A5C1"/>